<evidence type="ECO:0000256" key="4">
    <source>
        <dbReference type="ARBA" id="ARBA00023136"/>
    </source>
</evidence>
<accession>A0A7X9XBW9</accession>
<dbReference type="EMBL" id="JABANE010000088">
    <property type="protein sequence ID" value="NME71187.1"/>
    <property type="molecule type" value="Genomic_DNA"/>
</dbReference>
<evidence type="ECO:0000256" key="1">
    <source>
        <dbReference type="ARBA" id="ARBA00004442"/>
    </source>
</evidence>
<dbReference type="GO" id="GO:0009279">
    <property type="term" value="C:cell outer membrane"/>
    <property type="evidence" value="ECO:0007669"/>
    <property type="project" value="UniProtKB-SubCell"/>
</dbReference>
<keyword evidence="3" id="KW-0812">Transmembrane</keyword>
<sequence length="491" mass="55131">MLNTSLNSWKYLLISILGLSASLSYAQEDALNITRKELITQAIDNSHSLKIKRNEVSASQLDRQRALYTYIPKVGVKAGYAHLLNDLTITRDISAEKNTLLHGLEQSKQQSLNNLMNSGMPPEMIGIGAPLIEGVYNNVSGLVNQVPNNASLTLKDNNLWFYDAYVEMVIFSGLQAPAYAKAAASKAEAQMAMVEKEEHQIIIEVLDYYDKIAVVNQSLKVLEESQKRLDKQKEFGVKAKEVGLATEYDLNKIKIAEKDIKAKRIELESSKQLVIQKLHQLTGVDKTTLSEINPNLELWMVDDGEINLQNRSELKALGSSIEALEYKHKAEQYGALPKAKAFAHVMQGGSSLTNVDPIPFVGVGLQWEIFDGLQRKREVQKSALQVESMREKRAYAEELISLEFEKKKMEWEVSTQLVTVAEEKVEDAKQGLRIKAEEVKNGLADIPELLKEISDYEMLQLDYIQKIASQRHEAVAFLDAMGALTIEHIQN</sequence>
<evidence type="ECO:0000256" key="3">
    <source>
        <dbReference type="ARBA" id="ARBA00022692"/>
    </source>
</evidence>
<dbReference type="PANTHER" id="PTHR30026">
    <property type="entry name" value="OUTER MEMBRANE PROTEIN TOLC"/>
    <property type="match status" value="1"/>
</dbReference>
<evidence type="ECO:0000256" key="2">
    <source>
        <dbReference type="ARBA" id="ARBA00022452"/>
    </source>
</evidence>
<organism evidence="7 8">
    <name type="scientific">Flammeovirga aprica JL-4</name>
    <dbReference type="NCBI Taxonomy" id="694437"/>
    <lineage>
        <taxon>Bacteria</taxon>
        <taxon>Pseudomonadati</taxon>
        <taxon>Bacteroidota</taxon>
        <taxon>Cytophagia</taxon>
        <taxon>Cytophagales</taxon>
        <taxon>Flammeovirgaceae</taxon>
        <taxon>Flammeovirga</taxon>
    </lineage>
</organism>
<evidence type="ECO:0000256" key="5">
    <source>
        <dbReference type="ARBA" id="ARBA00023237"/>
    </source>
</evidence>
<comment type="caution">
    <text evidence="7">The sequence shown here is derived from an EMBL/GenBank/DDBJ whole genome shotgun (WGS) entry which is preliminary data.</text>
</comment>
<dbReference type="Proteomes" id="UP000576082">
    <property type="component" value="Unassembled WGS sequence"/>
</dbReference>
<keyword evidence="4" id="KW-0472">Membrane</keyword>
<feature type="signal peptide" evidence="6">
    <location>
        <begin position="1"/>
        <end position="26"/>
    </location>
</feature>
<comment type="subcellular location">
    <subcellularLocation>
        <location evidence="1">Cell outer membrane</location>
    </subcellularLocation>
</comment>
<dbReference type="SUPFAM" id="SSF56954">
    <property type="entry name" value="Outer membrane efflux proteins (OEP)"/>
    <property type="match status" value="1"/>
</dbReference>
<reference evidence="7 8" key="1">
    <citation type="submission" date="2020-04" db="EMBL/GenBank/DDBJ databases">
        <title>Flammeovirga sp. SR4, a novel species isolated from seawater.</title>
        <authorList>
            <person name="Wang X."/>
        </authorList>
    </citation>
    <scope>NUCLEOTIDE SEQUENCE [LARGE SCALE GENOMIC DNA]</scope>
    <source>
        <strain evidence="7 8">ATCC 23126</strain>
    </source>
</reference>
<keyword evidence="5" id="KW-0998">Cell outer membrane</keyword>
<evidence type="ECO:0000256" key="6">
    <source>
        <dbReference type="SAM" id="SignalP"/>
    </source>
</evidence>
<dbReference type="AlphaFoldDB" id="A0A7X9XBW9"/>
<proteinExistence type="predicted"/>
<keyword evidence="6" id="KW-0732">Signal</keyword>
<keyword evidence="8" id="KW-1185">Reference proteome</keyword>
<dbReference type="GO" id="GO:0015288">
    <property type="term" value="F:porin activity"/>
    <property type="evidence" value="ECO:0007669"/>
    <property type="project" value="TreeGrafter"/>
</dbReference>
<gene>
    <name evidence="7" type="ORF">HHU12_24700</name>
</gene>
<dbReference type="InterPro" id="IPR051906">
    <property type="entry name" value="TolC-like"/>
</dbReference>
<protein>
    <submittedName>
        <fullName evidence="7">TolC family protein</fullName>
    </submittedName>
</protein>
<dbReference type="PANTHER" id="PTHR30026:SF20">
    <property type="entry name" value="OUTER MEMBRANE PROTEIN TOLC"/>
    <property type="match status" value="1"/>
</dbReference>
<feature type="chain" id="PRO_5031173461" evidence="6">
    <location>
        <begin position="27"/>
        <end position="491"/>
    </location>
</feature>
<dbReference type="GO" id="GO:1990281">
    <property type="term" value="C:efflux pump complex"/>
    <property type="evidence" value="ECO:0007669"/>
    <property type="project" value="TreeGrafter"/>
</dbReference>
<evidence type="ECO:0000313" key="7">
    <source>
        <dbReference type="EMBL" id="NME71187.1"/>
    </source>
</evidence>
<evidence type="ECO:0000313" key="8">
    <source>
        <dbReference type="Proteomes" id="UP000576082"/>
    </source>
</evidence>
<dbReference type="Gene3D" id="1.20.1600.10">
    <property type="entry name" value="Outer membrane efflux proteins (OEP)"/>
    <property type="match status" value="1"/>
</dbReference>
<dbReference type="GO" id="GO:0015562">
    <property type="term" value="F:efflux transmembrane transporter activity"/>
    <property type="evidence" value="ECO:0007669"/>
    <property type="project" value="InterPro"/>
</dbReference>
<dbReference type="RefSeq" id="WP_169659409.1">
    <property type="nucleotide sequence ID" value="NZ_JABANE010000088.1"/>
</dbReference>
<keyword evidence="2" id="KW-1134">Transmembrane beta strand</keyword>
<name>A0A7X9XBW9_9BACT</name>